<evidence type="ECO:0000256" key="3">
    <source>
        <dbReference type="ARBA" id="ARBA00022692"/>
    </source>
</evidence>
<feature type="transmembrane region" description="Helical" evidence="8">
    <location>
        <begin position="258"/>
        <end position="278"/>
    </location>
</feature>
<comment type="caution">
    <text evidence="10">The sequence shown here is derived from an EMBL/GenBank/DDBJ whole genome shotgun (WGS) entry which is preliminary data.</text>
</comment>
<evidence type="ECO:0000256" key="5">
    <source>
        <dbReference type="ARBA" id="ARBA00022989"/>
    </source>
</evidence>
<dbReference type="EMBL" id="CAUYUE010000001">
    <property type="protein sequence ID" value="CAK0736775.1"/>
    <property type="molecule type" value="Genomic_DNA"/>
</dbReference>
<dbReference type="InterPro" id="IPR013057">
    <property type="entry name" value="AA_transpt_TM"/>
</dbReference>
<feature type="transmembrane region" description="Helical" evidence="8">
    <location>
        <begin position="411"/>
        <end position="435"/>
    </location>
</feature>
<gene>
    <name evidence="10" type="ORF">CVIRNUC_000801</name>
</gene>
<comment type="subcellular location">
    <subcellularLocation>
        <location evidence="1">Membrane</location>
    </subcellularLocation>
</comment>
<feature type="transmembrane region" description="Helical" evidence="8">
    <location>
        <begin position="441"/>
        <end position="463"/>
    </location>
</feature>
<feature type="transmembrane region" description="Helical" evidence="8">
    <location>
        <begin position="136"/>
        <end position="160"/>
    </location>
</feature>
<dbReference type="GO" id="GO:0006865">
    <property type="term" value="P:amino acid transport"/>
    <property type="evidence" value="ECO:0007669"/>
    <property type="project" value="UniProtKB-KW"/>
</dbReference>
<keyword evidence="6 8" id="KW-0472">Membrane</keyword>
<organism evidence="10 11">
    <name type="scientific">Coccomyxa viridis</name>
    <dbReference type="NCBI Taxonomy" id="1274662"/>
    <lineage>
        <taxon>Eukaryota</taxon>
        <taxon>Viridiplantae</taxon>
        <taxon>Chlorophyta</taxon>
        <taxon>core chlorophytes</taxon>
        <taxon>Trebouxiophyceae</taxon>
        <taxon>Trebouxiophyceae incertae sedis</taxon>
        <taxon>Coccomyxaceae</taxon>
        <taxon>Coccomyxa</taxon>
    </lineage>
</organism>
<keyword evidence="3 8" id="KW-0812">Transmembrane</keyword>
<feature type="transmembrane region" description="Helical" evidence="8">
    <location>
        <begin position="484"/>
        <end position="506"/>
    </location>
</feature>
<dbReference type="AlphaFoldDB" id="A0AAV1HVC4"/>
<keyword evidence="5 8" id="KW-1133">Transmembrane helix</keyword>
<evidence type="ECO:0000313" key="11">
    <source>
        <dbReference type="Proteomes" id="UP001314263"/>
    </source>
</evidence>
<evidence type="ECO:0000256" key="8">
    <source>
        <dbReference type="SAM" id="Phobius"/>
    </source>
</evidence>
<dbReference type="GO" id="GO:0016020">
    <property type="term" value="C:membrane"/>
    <property type="evidence" value="ECO:0007669"/>
    <property type="project" value="UniProtKB-SubCell"/>
</dbReference>
<keyword evidence="2" id="KW-0813">Transport</keyword>
<feature type="domain" description="Amino acid transporter transmembrane" evidence="9">
    <location>
        <begin position="104"/>
        <end position="466"/>
    </location>
</feature>
<sequence>MLSGYSRDADGKVEVSTGSRMPLRHQLGLSPVRETESAPPQPRAVYQRPLKTVSAPTIGEEPEEMFRLPSNSFFPSNPWPDKEVEGAYKVNPILTRMLGGDAGSRFDGWLLTVSSQIGQIMLTMPNAMAKMGLIPAIPLAIFIACMSLWSMKMLICLYVARRSILIVQKQWIGEDGVRSVTQYHDVMGAILGKFAKGIVMVVIVISLFGTCLSQIVASSSDAYYIHGHNGPDKRTWVLIFGAIMMLTPLLPTFRHFRIINFIGFFTSTFTTWYIVIQSGVHGITYTQMNLRPRSLQEFYVGISVLVSAFGGHAVALEIMDSMFKPEQYGGVYLGAFFYIFSLTLPHSIAANLAFPHKVLLNGNVYGAMPASHVRSLSICLMLIHQICAFAYYSAPLYYITEKALRVHHKPFYIRVPCRYPVALLIWFCALLAPYYGTLNALIGACTSPCIAFIFPALAFTWYFRKPERRKNASHKPPEWMRAKWLGGENWTFCFILNYFMIAIMLVNGTGFGIVFSIKQIISDVHNFSLFPACFQC</sequence>
<feature type="transmembrane region" description="Helical" evidence="8">
    <location>
        <begin position="298"/>
        <end position="319"/>
    </location>
</feature>
<dbReference type="Proteomes" id="UP001314263">
    <property type="component" value="Unassembled WGS sequence"/>
</dbReference>
<evidence type="ECO:0000256" key="2">
    <source>
        <dbReference type="ARBA" id="ARBA00022448"/>
    </source>
</evidence>
<evidence type="ECO:0000256" key="6">
    <source>
        <dbReference type="ARBA" id="ARBA00023136"/>
    </source>
</evidence>
<accession>A0AAV1HVC4</accession>
<keyword evidence="4" id="KW-0029">Amino-acid transport</keyword>
<evidence type="ECO:0000259" key="9">
    <source>
        <dbReference type="Pfam" id="PF01490"/>
    </source>
</evidence>
<feature type="transmembrane region" description="Helical" evidence="8">
    <location>
        <begin position="331"/>
        <end position="354"/>
    </location>
</feature>
<dbReference type="PANTHER" id="PTHR48017">
    <property type="entry name" value="OS05G0424000 PROTEIN-RELATED"/>
    <property type="match status" value="1"/>
</dbReference>
<evidence type="ECO:0000256" key="7">
    <source>
        <dbReference type="SAM" id="MobiDB-lite"/>
    </source>
</evidence>
<feature type="transmembrane region" description="Helical" evidence="8">
    <location>
        <begin position="236"/>
        <end position="253"/>
    </location>
</feature>
<dbReference type="Pfam" id="PF01490">
    <property type="entry name" value="Aa_trans"/>
    <property type="match status" value="1"/>
</dbReference>
<feature type="transmembrane region" description="Helical" evidence="8">
    <location>
        <begin position="374"/>
        <end position="399"/>
    </location>
</feature>
<evidence type="ECO:0000256" key="4">
    <source>
        <dbReference type="ARBA" id="ARBA00022970"/>
    </source>
</evidence>
<protein>
    <recommendedName>
        <fullName evidence="9">Amino acid transporter transmembrane domain-containing protein</fullName>
    </recommendedName>
</protein>
<feature type="transmembrane region" description="Helical" evidence="8">
    <location>
        <begin position="197"/>
        <end position="216"/>
    </location>
</feature>
<keyword evidence="11" id="KW-1185">Reference proteome</keyword>
<evidence type="ECO:0000256" key="1">
    <source>
        <dbReference type="ARBA" id="ARBA00004370"/>
    </source>
</evidence>
<feature type="region of interest" description="Disordered" evidence="7">
    <location>
        <begin position="1"/>
        <end position="43"/>
    </location>
</feature>
<reference evidence="10 11" key="1">
    <citation type="submission" date="2023-10" db="EMBL/GenBank/DDBJ databases">
        <authorList>
            <person name="Maclean D."/>
            <person name="Macfadyen A."/>
        </authorList>
    </citation>
    <scope>NUCLEOTIDE SEQUENCE [LARGE SCALE GENOMIC DNA]</scope>
</reference>
<proteinExistence type="predicted"/>
<evidence type="ECO:0000313" key="10">
    <source>
        <dbReference type="EMBL" id="CAK0736775.1"/>
    </source>
</evidence>
<name>A0AAV1HVC4_9CHLO</name>